<dbReference type="InterPro" id="IPR056086">
    <property type="entry name" value="DUF7669"/>
</dbReference>
<sequence length="756" mass="85356">MRPRKVDLAFDWMRSQPRRAFHYRDEVWAALAELHPDEFAVSDDRKTPWFSLHRDMTQDARFLRGDKGMFELVDGAALDDSLPAEVVAVVDVKEPRVWIFQANPKLYRILEALQHLDRMQFLTNRYKDRIQVGDIVLLWMSGNHAGIYAQARVVEGVADRKSDGDDATFWVDPSSGATTKPRVVLAIEKRFLGNPLLKTTIAATEGLGNLMILRQPNGTNFPVDADAWELLQPLLPTDETREPAREVLTWAMKRARGGKIYDESCNELLERFVAETFADGEEHSRDEITSWFAANYPLFKPITVQCHIEKYTTNFRSRVHYNATPEHDLLFRVDDDWARLRLYRPGDDPAPIHDKPDAPKGSKAKTSTKAKQVSPLDRNRRLLAHLATLGELTPGDLEDLGLEEAHLSDWLDSMLARRPEAHVVTPLFLHLVDGDAGPSAFTTRLAARFMGEHLRRHAPEPIPELEEPVWARFGRWHLTQPHGGDEKTHAYLSVPIREPRDVAASERLDLFAQLPSKVIGNLIREPEFLSEQQSWSADAASKSSEGPLSTQLRRSWKRPLLLSTVELLVADDGQVLIGKMERTDVMERSYIVAGLPLCRHGEWERAATLEPEAAAERLFQHPVAAVLLQFEVHRLFAGLSGDVAALIHVGGGLAQLELDGTGRGPLWRHVRSMLEQVGYRPVGASTQDSLWASAVHVMLKNLELLGVFERDGDVLHLTDDYQSKIKAHPGHLQNRGEKPYRVRLSQFLAALHRGQA</sequence>
<dbReference type="RefSeq" id="WP_204036377.1">
    <property type="nucleotide sequence ID" value="NZ_BOPC01000056.1"/>
</dbReference>
<evidence type="ECO:0000313" key="4">
    <source>
        <dbReference type="EMBL" id="GIJ28877.1"/>
    </source>
</evidence>
<feature type="domain" description="DUF7669" evidence="3">
    <location>
        <begin position="267"/>
        <end position="336"/>
    </location>
</feature>
<dbReference type="InterPro" id="IPR002740">
    <property type="entry name" value="EVE_domain"/>
</dbReference>
<feature type="domain" description="EVE" evidence="2">
    <location>
        <begin position="97"/>
        <end position="231"/>
    </location>
</feature>
<dbReference type="InterPro" id="IPR015947">
    <property type="entry name" value="PUA-like_sf"/>
</dbReference>
<feature type="compositionally biased region" description="Basic and acidic residues" evidence="1">
    <location>
        <begin position="348"/>
        <end position="360"/>
    </location>
</feature>
<organism evidence="4 5">
    <name type="scientific">Micromonospora qiuiae</name>
    <dbReference type="NCBI Taxonomy" id="502268"/>
    <lineage>
        <taxon>Bacteria</taxon>
        <taxon>Bacillati</taxon>
        <taxon>Actinomycetota</taxon>
        <taxon>Actinomycetes</taxon>
        <taxon>Micromonosporales</taxon>
        <taxon>Micromonosporaceae</taxon>
        <taxon>Micromonospora</taxon>
    </lineage>
</organism>
<dbReference type="Proteomes" id="UP000653076">
    <property type="component" value="Unassembled WGS sequence"/>
</dbReference>
<reference evidence="4 5" key="1">
    <citation type="submission" date="2021-01" db="EMBL/GenBank/DDBJ databases">
        <title>Whole genome shotgun sequence of Verrucosispora qiuiae NBRC 106684.</title>
        <authorList>
            <person name="Komaki H."/>
            <person name="Tamura T."/>
        </authorList>
    </citation>
    <scope>NUCLEOTIDE SEQUENCE [LARGE SCALE GENOMIC DNA]</scope>
    <source>
        <strain evidence="4 5">NBRC 106684</strain>
    </source>
</reference>
<protein>
    <recommendedName>
        <fullName evidence="6">EVE domain-containing protein</fullName>
    </recommendedName>
</protein>
<comment type="caution">
    <text evidence="4">The sequence shown here is derived from an EMBL/GenBank/DDBJ whole genome shotgun (WGS) entry which is preliminary data.</text>
</comment>
<proteinExistence type="predicted"/>
<dbReference type="Pfam" id="PF01878">
    <property type="entry name" value="EVE"/>
    <property type="match status" value="1"/>
</dbReference>
<dbReference type="EMBL" id="BOPC01000056">
    <property type="protein sequence ID" value="GIJ28877.1"/>
    <property type="molecule type" value="Genomic_DNA"/>
</dbReference>
<evidence type="ECO:0000259" key="2">
    <source>
        <dbReference type="Pfam" id="PF01878"/>
    </source>
</evidence>
<name>A0ABQ4JFA5_9ACTN</name>
<evidence type="ECO:0000313" key="5">
    <source>
        <dbReference type="Proteomes" id="UP000653076"/>
    </source>
</evidence>
<dbReference type="Pfam" id="PF24706">
    <property type="entry name" value="DUF7669"/>
    <property type="match status" value="1"/>
</dbReference>
<feature type="region of interest" description="Disordered" evidence="1">
    <location>
        <begin position="348"/>
        <end position="374"/>
    </location>
</feature>
<dbReference type="SUPFAM" id="SSF88697">
    <property type="entry name" value="PUA domain-like"/>
    <property type="match status" value="1"/>
</dbReference>
<dbReference type="Gene3D" id="3.10.590.10">
    <property type="entry name" value="ph1033 like domains"/>
    <property type="match status" value="1"/>
</dbReference>
<gene>
    <name evidence="4" type="ORF">Vqi01_40390</name>
</gene>
<keyword evidence="5" id="KW-1185">Reference proteome</keyword>
<accession>A0ABQ4JFA5</accession>
<evidence type="ECO:0000259" key="3">
    <source>
        <dbReference type="Pfam" id="PF24706"/>
    </source>
</evidence>
<evidence type="ECO:0008006" key="6">
    <source>
        <dbReference type="Google" id="ProtNLM"/>
    </source>
</evidence>
<evidence type="ECO:0000256" key="1">
    <source>
        <dbReference type="SAM" id="MobiDB-lite"/>
    </source>
</evidence>